<keyword evidence="1" id="KW-0812">Transmembrane</keyword>
<dbReference type="CDD" id="cd00118">
    <property type="entry name" value="LysM"/>
    <property type="match status" value="1"/>
</dbReference>
<dbReference type="InterPro" id="IPR052196">
    <property type="entry name" value="Bact_Kbp"/>
</dbReference>
<evidence type="ECO:0000313" key="4">
    <source>
        <dbReference type="Proteomes" id="UP001321526"/>
    </source>
</evidence>
<dbReference type="Proteomes" id="UP001321526">
    <property type="component" value="Chromosome"/>
</dbReference>
<accession>A0ABY8FJN9</accession>
<protein>
    <submittedName>
        <fullName evidence="3">LysM domain-containing protein</fullName>
    </submittedName>
</protein>
<dbReference type="SMART" id="SM00257">
    <property type="entry name" value="LysM"/>
    <property type="match status" value="1"/>
</dbReference>
<dbReference type="Pfam" id="PF01476">
    <property type="entry name" value="LysM"/>
    <property type="match status" value="1"/>
</dbReference>
<dbReference type="PANTHER" id="PTHR34700:SF4">
    <property type="entry name" value="PHAGE-LIKE ELEMENT PBSX PROTEIN XKDP"/>
    <property type="match status" value="1"/>
</dbReference>
<feature type="transmembrane region" description="Helical" evidence="1">
    <location>
        <begin position="51"/>
        <end position="76"/>
    </location>
</feature>
<proteinExistence type="predicted"/>
<dbReference type="EMBL" id="CP035631">
    <property type="protein sequence ID" value="WFF42265.1"/>
    <property type="molecule type" value="Genomic_DNA"/>
</dbReference>
<dbReference type="PROSITE" id="PS51782">
    <property type="entry name" value="LYSM"/>
    <property type="match status" value="1"/>
</dbReference>
<evidence type="ECO:0000313" key="3">
    <source>
        <dbReference type="EMBL" id="WFF42265.1"/>
    </source>
</evidence>
<feature type="domain" description="LysM" evidence="2">
    <location>
        <begin position="84"/>
        <end position="132"/>
    </location>
</feature>
<evidence type="ECO:0000259" key="2">
    <source>
        <dbReference type="PROSITE" id="PS51782"/>
    </source>
</evidence>
<keyword evidence="1" id="KW-0472">Membrane</keyword>
<dbReference type="SUPFAM" id="SSF54106">
    <property type="entry name" value="LysM domain"/>
    <property type="match status" value="1"/>
</dbReference>
<dbReference type="Gene3D" id="3.10.350.10">
    <property type="entry name" value="LysM domain"/>
    <property type="match status" value="1"/>
</dbReference>
<keyword evidence="4" id="KW-1185">Reference proteome</keyword>
<dbReference type="InterPro" id="IPR036779">
    <property type="entry name" value="LysM_dom_sf"/>
</dbReference>
<reference evidence="3 4" key="1">
    <citation type="submission" date="2019-01" db="EMBL/GenBank/DDBJ databases">
        <title>Genome sequence of Salinicola endophyticus REST5.</title>
        <authorList>
            <person name="Nascimento F.X."/>
        </authorList>
    </citation>
    <scope>NUCLEOTIDE SEQUENCE [LARGE SCALE GENOMIC DNA]</scope>
    <source>
        <strain evidence="3 4">REST5</strain>
    </source>
</reference>
<gene>
    <name evidence="3" type="ORF">EVC62_12535</name>
</gene>
<sequence>MSPESGDSSPAGTGRSIPDRRGAAVFTISSGRNSAMAISPRLSSTRFVRRLASSVLGGALLLFTLAGPGAVPALAYTLKPDAPSRYQVRPGDTLWGVAARFLEDPWSWRELWRRNPGVAGPEQLYPGDVLVLKTHAGEPSIGVERAHGGTVRLSPQVRRAPVREALPSLPLERVRVFLKAYRIVDPALLASAPQVVAGQGGRLLSGAGDRLYAQGRLPPVGTRLGIYRAGDDYRDPADGTPLGRELQRLGEARVVQRHDDVSELEVLDAGREIRAGDTLLTLDDGGITTEFVPRAPTSPVTATLLAVPGGVRFIGRDDVVAIDRGRADGLEPGHVLQVMRQGERVRAADGNGWITLPDHEAGAVMVFRVFDHLAYALVMRASEALAVGDRLTTPQALGASVARTEAR</sequence>
<keyword evidence="1" id="KW-1133">Transmembrane helix</keyword>
<organism evidence="3 4">
    <name type="scientific">Salinicola endophyticus</name>
    <dbReference type="NCBI Taxonomy" id="1949083"/>
    <lineage>
        <taxon>Bacteria</taxon>
        <taxon>Pseudomonadati</taxon>
        <taxon>Pseudomonadota</taxon>
        <taxon>Gammaproteobacteria</taxon>
        <taxon>Oceanospirillales</taxon>
        <taxon>Halomonadaceae</taxon>
        <taxon>Salinicola</taxon>
    </lineage>
</organism>
<name>A0ABY8FJN9_9GAMM</name>
<evidence type="ECO:0000256" key="1">
    <source>
        <dbReference type="SAM" id="Phobius"/>
    </source>
</evidence>
<dbReference type="PANTHER" id="PTHR34700">
    <property type="entry name" value="POTASSIUM BINDING PROTEIN KBP"/>
    <property type="match status" value="1"/>
</dbReference>
<dbReference type="InterPro" id="IPR018392">
    <property type="entry name" value="LysM"/>
</dbReference>